<evidence type="ECO:0000256" key="2">
    <source>
        <dbReference type="ARBA" id="ARBA00009298"/>
    </source>
</evidence>
<feature type="domain" description="MgtC/SapB/SrpB/YhiD N-terminal" evidence="8">
    <location>
        <begin position="15"/>
        <end position="138"/>
    </location>
</feature>
<dbReference type="Pfam" id="PF02308">
    <property type="entry name" value="MgtC"/>
    <property type="match status" value="1"/>
</dbReference>
<evidence type="ECO:0000256" key="4">
    <source>
        <dbReference type="ARBA" id="ARBA00022692"/>
    </source>
</evidence>
<reference evidence="9 10" key="1">
    <citation type="journal article" date="2019" name="Int. J. Syst. Evol. Microbiol.">
        <title>The Global Catalogue of Microorganisms (GCM) 10K type strain sequencing project: providing services to taxonomists for standard genome sequencing and annotation.</title>
        <authorList>
            <consortium name="The Broad Institute Genomics Platform"/>
            <consortium name="The Broad Institute Genome Sequencing Center for Infectious Disease"/>
            <person name="Wu L."/>
            <person name="Ma J."/>
        </authorList>
    </citation>
    <scope>NUCLEOTIDE SEQUENCE [LARGE SCALE GENOMIC DNA]</scope>
    <source>
        <strain evidence="9 10">JCM 15421</strain>
    </source>
</reference>
<keyword evidence="10" id="KW-1185">Reference proteome</keyword>
<sequence>MSVLTDEMLAIGTRLALSVLVGGLIGLNRDLHHKPAGVRTHALVSLGTALMVIVVIPPGTLDGTHYDALSRVIQGVLTGIGFLGAGVILRDPGTQHVSGLTTAATIWLTALLGVACGAGFYLPVAVALVLGVLVLMFGGGIEGAFHRRFWHGENSDEQQPPGKS</sequence>
<dbReference type="Proteomes" id="UP001501523">
    <property type="component" value="Unassembled WGS sequence"/>
</dbReference>
<dbReference type="RefSeq" id="WP_343792504.1">
    <property type="nucleotide sequence ID" value="NZ_BAAAEU010000024.1"/>
</dbReference>
<dbReference type="EMBL" id="BAAAEU010000024">
    <property type="protein sequence ID" value="GAA0720322.1"/>
    <property type="molecule type" value="Genomic_DNA"/>
</dbReference>
<dbReference type="PANTHER" id="PTHR33778">
    <property type="entry name" value="PROTEIN MGTC"/>
    <property type="match status" value="1"/>
</dbReference>
<dbReference type="InterPro" id="IPR003416">
    <property type="entry name" value="MgtC/SapB/SrpB/YhiD_fam"/>
</dbReference>
<feature type="transmembrane region" description="Helical" evidence="7">
    <location>
        <begin position="96"/>
        <end position="114"/>
    </location>
</feature>
<gene>
    <name evidence="9" type="ORF">GCM10009105_29610</name>
</gene>
<evidence type="ECO:0000256" key="5">
    <source>
        <dbReference type="ARBA" id="ARBA00022989"/>
    </source>
</evidence>
<keyword evidence="7" id="KW-0997">Cell inner membrane</keyword>
<keyword evidence="4 7" id="KW-0812">Transmembrane</keyword>
<name>A0ABN1IS70_9GAMM</name>
<feature type="transmembrane region" description="Helical" evidence="7">
    <location>
        <begin position="72"/>
        <end position="89"/>
    </location>
</feature>
<feature type="transmembrane region" description="Helical" evidence="7">
    <location>
        <begin position="120"/>
        <end position="141"/>
    </location>
</feature>
<keyword evidence="6 7" id="KW-0472">Membrane</keyword>
<evidence type="ECO:0000256" key="3">
    <source>
        <dbReference type="ARBA" id="ARBA00022475"/>
    </source>
</evidence>
<keyword evidence="3" id="KW-1003">Cell membrane</keyword>
<evidence type="ECO:0000313" key="10">
    <source>
        <dbReference type="Proteomes" id="UP001501523"/>
    </source>
</evidence>
<dbReference type="PRINTS" id="PR01837">
    <property type="entry name" value="MGTCSAPBPROT"/>
</dbReference>
<comment type="caution">
    <text evidence="9">The sequence shown here is derived from an EMBL/GenBank/DDBJ whole genome shotgun (WGS) entry which is preliminary data.</text>
</comment>
<feature type="transmembrane region" description="Helical" evidence="7">
    <location>
        <begin position="12"/>
        <end position="28"/>
    </location>
</feature>
<evidence type="ECO:0000256" key="1">
    <source>
        <dbReference type="ARBA" id="ARBA00004651"/>
    </source>
</evidence>
<proteinExistence type="inferred from homology"/>
<evidence type="ECO:0000256" key="6">
    <source>
        <dbReference type="ARBA" id="ARBA00023136"/>
    </source>
</evidence>
<comment type="subcellular location">
    <subcellularLocation>
        <location evidence="7">Cell inner membrane</location>
        <topology evidence="7">Multi-pass membrane protein</topology>
    </subcellularLocation>
    <subcellularLocation>
        <location evidence="1">Cell membrane</location>
        <topology evidence="1">Multi-pass membrane protein</topology>
    </subcellularLocation>
</comment>
<protein>
    <recommendedName>
        <fullName evidence="7">Protein MgtC</fullName>
    </recommendedName>
</protein>
<comment type="similarity">
    <text evidence="2 7">Belongs to the MgtC/SapB family.</text>
</comment>
<dbReference type="PANTHER" id="PTHR33778:SF1">
    <property type="entry name" value="MAGNESIUM TRANSPORTER YHID-RELATED"/>
    <property type="match status" value="1"/>
</dbReference>
<dbReference type="InterPro" id="IPR049177">
    <property type="entry name" value="MgtC_SapB_SrpB_YhiD_N"/>
</dbReference>
<evidence type="ECO:0000313" key="9">
    <source>
        <dbReference type="EMBL" id="GAA0720322.1"/>
    </source>
</evidence>
<keyword evidence="5 7" id="KW-1133">Transmembrane helix</keyword>
<evidence type="ECO:0000259" key="8">
    <source>
        <dbReference type="Pfam" id="PF02308"/>
    </source>
</evidence>
<accession>A0ABN1IS70</accession>
<evidence type="ECO:0000256" key="7">
    <source>
        <dbReference type="RuleBase" id="RU365041"/>
    </source>
</evidence>
<organism evidence="9 10">
    <name type="scientific">Dokdonella soli</name>
    <dbReference type="NCBI Taxonomy" id="529810"/>
    <lineage>
        <taxon>Bacteria</taxon>
        <taxon>Pseudomonadati</taxon>
        <taxon>Pseudomonadota</taxon>
        <taxon>Gammaproteobacteria</taxon>
        <taxon>Lysobacterales</taxon>
        <taxon>Rhodanobacteraceae</taxon>
        <taxon>Dokdonella</taxon>
    </lineage>
</organism>
<feature type="transmembrane region" description="Helical" evidence="7">
    <location>
        <begin position="40"/>
        <end position="60"/>
    </location>
</feature>